<evidence type="ECO:0000313" key="1">
    <source>
        <dbReference type="EMBL" id="KAH0539348.1"/>
    </source>
</evidence>
<organism evidence="1 2">
    <name type="scientific">Cotesia glomerata</name>
    <name type="common">Lepidopteran parasitic wasp</name>
    <name type="synonym">Apanteles glomeratus</name>
    <dbReference type="NCBI Taxonomy" id="32391"/>
    <lineage>
        <taxon>Eukaryota</taxon>
        <taxon>Metazoa</taxon>
        <taxon>Ecdysozoa</taxon>
        <taxon>Arthropoda</taxon>
        <taxon>Hexapoda</taxon>
        <taxon>Insecta</taxon>
        <taxon>Pterygota</taxon>
        <taxon>Neoptera</taxon>
        <taxon>Endopterygota</taxon>
        <taxon>Hymenoptera</taxon>
        <taxon>Apocrita</taxon>
        <taxon>Ichneumonoidea</taxon>
        <taxon>Braconidae</taxon>
        <taxon>Microgastrinae</taxon>
        <taxon>Cotesia</taxon>
    </lineage>
</organism>
<comment type="caution">
    <text evidence="1">The sequence shown here is derived from an EMBL/GenBank/DDBJ whole genome shotgun (WGS) entry which is preliminary data.</text>
</comment>
<dbReference type="EMBL" id="JAHXZJ010002609">
    <property type="protein sequence ID" value="KAH0539348.1"/>
    <property type="molecule type" value="Genomic_DNA"/>
</dbReference>
<keyword evidence="2" id="KW-1185">Reference proteome</keyword>
<dbReference type="AlphaFoldDB" id="A0AAV7HY55"/>
<accession>A0AAV7HY55</accession>
<sequence>MVKAPGKAPPRVILRRGCQFYWPVISMRRESLSNGRARCKCAGADEKLFEEATSSSRTTTTFIVAIPRFRTHSALTLTWT</sequence>
<protein>
    <submittedName>
        <fullName evidence="1">Uncharacterized protein</fullName>
    </submittedName>
</protein>
<dbReference type="Proteomes" id="UP000826195">
    <property type="component" value="Unassembled WGS sequence"/>
</dbReference>
<name>A0AAV7HY55_COTGL</name>
<reference evidence="1 2" key="1">
    <citation type="journal article" date="2021" name="J. Hered.">
        <title>A chromosome-level genome assembly of the parasitoid wasp, Cotesia glomerata (Hymenoptera: Braconidae).</title>
        <authorList>
            <person name="Pinto B.J."/>
            <person name="Weis J.J."/>
            <person name="Gamble T."/>
            <person name="Ode P.J."/>
            <person name="Paul R."/>
            <person name="Zaspel J.M."/>
        </authorList>
    </citation>
    <scope>NUCLEOTIDE SEQUENCE [LARGE SCALE GENOMIC DNA]</scope>
    <source>
        <strain evidence="1">CgM1</strain>
    </source>
</reference>
<proteinExistence type="predicted"/>
<gene>
    <name evidence="1" type="ORF">KQX54_004214</name>
</gene>
<evidence type="ECO:0000313" key="2">
    <source>
        <dbReference type="Proteomes" id="UP000826195"/>
    </source>
</evidence>